<organism evidence="2">
    <name type="scientific">Cladocopium goreaui</name>
    <dbReference type="NCBI Taxonomy" id="2562237"/>
    <lineage>
        <taxon>Eukaryota</taxon>
        <taxon>Sar</taxon>
        <taxon>Alveolata</taxon>
        <taxon>Dinophyceae</taxon>
        <taxon>Suessiales</taxon>
        <taxon>Symbiodiniaceae</taxon>
        <taxon>Cladocopium</taxon>
    </lineage>
</organism>
<comment type="caution">
    <text evidence="2">The sequence shown here is derived from an EMBL/GenBank/DDBJ whole genome shotgun (WGS) entry which is preliminary data.</text>
</comment>
<keyword evidence="5" id="KW-1185">Reference proteome</keyword>
<dbReference type="PANTHER" id="PTHR11567:SF25">
    <property type="entry name" value="PROTEIN FRA10AC1"/>
    <property type="match status" value="1"/>
</dbReference>
<dbReference type="Pfam" id="PF09725">
    <property type="entry name" value="Fra10Ac1"/>
    <property type="match status" value="1"/>
</dbReference>
<dbReference type="InterPro" id="IPR019129">
    <property type="entry name" value="Folate-sensitive_fs_Fra10Ac1"/>
</dbReference>
<evidence type="ECO:0000313" key="2">
    <source>
        <dbReference type="EMBL" id="CAI3986850.1"/>
    </source>
</evidence>
<protein>
    <submittedName>
        <fullName evidence="4">Protein FRA10AC1</fullName>
    </submittedName>
</protein>
<feature type="region of interest" description="Disordered" evidence="1">
    <location>
        <begin position="227"/>
        <end position="296"/>
    </location>
</feature>
<name>A0A9P1C852_9DINO</name>
<proteinExistence type="predicted"/>
<accession>A0A9P1C852</accession>
<sequence length="308" mass="35466">MAPNAADGYASDDECPTRPLPDGYGALEGDPPKPGSSRKRRADVVQYSIQQGHGRRGSRREEAARCSAEAQPPRRTGAEIRPRLSMEYHKALLELVKKSKVTSMKSDLTILREHHRFLWDHDDKDSWELRLARRYYDRLFKEYVICDLTGYRKGQVGFRWRTQSEVLNGRGQFSCANKFCSSKDDLKSYEVDFKYSEAKCQKRALVKVRLCQDCAFKLHYRRLKKARKRGTHSTPKAPEPVTDEDVAAEEDATMASASQRETAQEQKEPGGPSTEDLKMLESLAWRQPDPEVRTREDDIDDYLRELFL</sequence>
<feature type="region of interest" description="Disordered" evidence="1">
    <location>
        <begin position="1"/>
        <end position="77"/>
    </location>
</feature>
<dbReference type="GO" id="GO:0016791">
    <property type="term" value="F:phosphatase activity"/>
    <property type="evidence" value="ECO:0007669"/>
    <property type="project" value="TreeGrafter"/>
</dbReference>
<evidence type="ECO:0000313" key="3">
    <source>
        <dbReference type="EMBL" id="CAL1140225.1"/>
    </source>
</evidence>
<dbReference type="InterPro" id="IPR050645">
    <property type="entry name" value="Histidine_acid_phosphatase"/>
</dbReference>
<reference evidence="3" key="2">
    <citation type="submission" date="2024-04" db="EMBL/GenBank/DDBJ databases">
        <authorList>
            <person name="Chen Y."/>
            <person name="Shah S."/>
            <person name="Dougan E. K."/>
            <person name="Thang M."/>
            <person name="Chan C."/>
        </authorList>
    </citation>
    <scope>NUCLEOTIDE SEQUENCE [LARGE SCALE GENOMIC DNA]</scope>
</reference>
<evidence type="ECO:0000256" key="1">
    <source>
        <dbReference type="SAM" id="MobiDB-lite"/>
    </source>
</evidence>
<dbReference type="EMBL" id="CAMXCT030001112">
    <property type="protein sequence ID" value="CAL4774162.1"/>
    <property type="molecule type" value="Genomic_DNA"/>
</dbReference>
<dbReference type="EMBL" id="CAMXCT020001112">
    <property type="protein sequence ID" value="CAL1140225.1"/>
    <property type="molecule type" value="Genomic_DNA"/>
</dbReference>
<feature type="compositionally biased region" description="Acidic residues" evidence="1">
    <location>
        <begin position="241"/>
        <end position="252"/>
    </location>
</feature>
<evidence type="ECO:0000313" key="5">
    <source>
        <dbReference type="Proteomes" id="UP001152797"/>
    </source>
</evidence>
<dbReference type="Proteomes" id="UP001152797">
    <property type="component" value="Unassembled WGS sequence"/>
</dbReference>
<dbReference type="AlphaFoldDB" id="A0A9P1C852"/>
<evidence type="ECO:0000313" key="4">
    <source>
        <dbReference type="EMBL" id="CAL4774162.1"/>
    </source>
</evidence>
<dbReference type="EMBL" id="CAMXCT010001112">
    <property type="protein sequence ID" value="CAI3986850.1"/>
    <property type="molecule type" value="Genomic_DNA"/>
</dbReference>
<gene>
    <name evidence="2" type="ORF">C1SCF055_LOCUS14168</name>
</gene>
<dbReference type="OrthoDB" id="197967at2759"/>
<reference evidence="2" key="1">
    <citation type="submission" date="2022-10" db="EMBL/GenBank/DDBJ databases">
        <authorList>
            <person name="Chen Y."/>
            <person name="Dougan E. K."/>
            <person name="Chan C."/>
            <person name="Rhodes N."/>
            <person name="Thang M."/>
        </authorList>
    </citation>
    <scope>NUCLEOTIDE SEQUENCE</scope>
</reference>
<dbReference type="PANTHER" id="PTHR11567">
    <property type="entry name" value="ACID PHOSPHATASE-RELATED"/>
    <property type="match status" value="1"/>
</dbReference>